<dbReference type="AlphaFoldDB" id="A0A6M3L8S4"/>
<organism evidence="1">
    <name type="scientific">viral metagenome</name>
    <dbReference type="NCBI Taxonomy" id="1070528"/>
    <lineage>
        <taxon>unclassified sequences</taxon>
        <taxon>metagenomes</taxon>
        <taxon>organismal metagenomes</taxon>
    </lineage>
</organism>
<dbReference type="EMBL" id="MT142985">
    <property type="protein sequence ID" value="QJA91397.1"/>
    <property type="molecule type" value="Genomic_DNA"/>
</dbReference>
<gene>
    <name evidence="1" type="ORF">MM415B03374_0005</name>
</gene>
<accession>A0A6M3L8S4</accession>
<name>A0A6M3L8S4_9ZZZZ</name>
<reference evidence="1" key="1">
    <citation type="submission" date="2020-03" db="EMBL/GenBank/DDBJ databases">
        <title>The deep terrestrial virosphere.</title>
        <authorList>
            <person name="Holmfeldt K."/>
            <person name="Nilsson E."/>
            <person name="Simone D."/>
            <person name="Lopez-Fernandez M."/>
            <person name="Wu X."/>
            <person name="de Brujin I."/>
            <person name="Lundin D."/>
            <person name="Andersson A."/>
            <person name="Bertilsson S."/>
            <person name="Dopson M."/>
        </authorList>
    </citation>
    <scope>NUCLEOTIDE SEQUENCE</scope>
    <source>
        <strain evidence="1">MM415B03374</strain>
    </source>
</reference>
<evidence type="ECO:0000313" key="1">
    <source>
        <dbReference type="EMBL" id="QJA91397.1"/>
    </source>
</evidence>
<sequence length="124" mass="13583">MPVIGFDERPVFTGQSINTSTYTYSTEGWISRKSSDEIMLQFKLATLTATSLTVRLEGKSIAMSAVASANSEASLFCKTYTAKHNIGTVERIQTKAAKVRLGALIDINASPNNVYANLIFIEKR</sequence>
<proteinExistence type="predicted"/>
<protein>
    <submittedName>
        <fullName evidence="1">Uncharacterized protein</fullName>
    </submittedName>
</protein>